<evidence type="ECO:0000313" key="3">
    <source>
        <dbReference type="Proteomes" id="UP000789390"/>
    </source>
</evidence>
<protein>
    <submittedName>
        <fullName evidence="2">Uncharacterized protein</fullName>
    </submittedName>
</protein>
<evidence type="ECO:0000313" key="2">
    <source>
        <dbReference type="EMBL" id="CAH0105991.1"/>
    </source>
</evidence>
<gene>
    <name evidence="2" type="ORF">DGAL_LOCUS9139</name>
</gene>
<evidence type="ECO:0000256" key="1">
    <source>
        <dbReference type="SAM" id="MobiDB-lite"/>
    </source>
</evidence>
<feature type="compositionally biased region" description="Polar residues" evidence="1">
    <location>
        <begin position="61"/>
        <end position="73"/>
    </location>
</feature>
<comment type="caution">
    <text evidence="2">The sequence shown here is derived from an EMBL/GenBank/DDBJ whole genome shotgun (WGS) entry which is preliminary data.</text>
</comment>
<feature type="region of interest" description="Disordered" evidence="1">
    <location>
        <begin position="31"/>
        <end position="74"/>
    </location>
</feature>
<dbReference type="EMBL" id="CAKKLH010000211">
    <property type="protein sequence ID" value="CAH0105991.1"/>
    <property type="molecule type" value="Genomic_DNA"/>
</dbReference>
<accession>A0A8J2RU54</accession>
<organism evidence="2 3">
    <name type="scientific">Daphnia galeata</name>
    <dbReference type="NCBI Taxonomy" id="27404"/>
    <lineage>
        <taxon>Eukaryota</taxon>
        <taxon>Metazoa</taxon>
        <taxon>Ecdysozoa</taxon>
        <taxon>Arthropoda</taxon>
        <taxon>Crustacea</taxon>
        <taxon>Branchiopoda</taxon>
        <taxon>Diplostraca</taxon>
        <taxon>Cladocera</taxon>
        <taxon>Anomopoda</taxon>
        <taxon>Daphniidae</taxon>
        <taxon>Daphnia</taxon>
    </lineage>
</organism>
<dbReference type="AlphaFoldDB" id="A0A8J2RU54"/>
<keyword evidence="3" id="KW-1185">Reference proteome</keyword>
<name>A0A8J2RU54_9CRUS</name>
<sequence length="100" mass="11108">MHRRARDLGVLPHRHYSFYVSGCVLPPPQSLDGPITSCRDRNSAGSQNNLLPNDPGPRNSIHPSSNTFVNPVRTTPDDEQLLKIDYNHLSSGCAQHHTKV</sequence>
<reference evidence="2" key="1">
    <citation type="submission" date="2021-11" db="EMBL/GenBank/DDBJ databases">
        <authorList>
            <person name="Schell T."/>
        </authorList>
    </citation>
    <scope>NUCLEOTIDE SEQUENCE</scope>
    <source>
        <strain evidence="2">M5</strain>
    </source>
</reference>
<dbReference type="Proteomes" id="UP000789390">
    <property type="component" value="Unassembled WGS sequence"/>
</dbReference>
<proteinExistence type="predicted"/>
<dbReference type="OrthoDB" id="10516215at2759"/>